<reference evidence="1 3" key="1">
    <citation type="submission" date="2018-06" db="EMBL/GenBank/DDBJ databases">
        <authorList>
            <consortium name="Pathogen Informatics"/>
            <person name="Doyle S."/>
        </authorList>
    </citation>
    <scope>NUCLEOTIDE SEQUENCE [LARGE SCALE GENOMIC DNA]</scope>
    <source>
        <strain evidence="1 3">NCTC11343</strain>
    </source>
</reference>
<dbReference type="GeneID" id="97182880"/>
<dbReference type="EMBL" id="CABWMV010000007">
    <property type="protein sequence ID" value="VXC68479.1"/>
    <property type="molecule type" value="Genomic_DNA"/>
</dbReference>
<accession>A0A2X2J5G0</accession>
<protein>
    <recommendedName>
        <fullName evidence="5">Lipoprotein</fullName>
    </recommendedName>
</protein>
<reference evidence="2 4" key="2">
    <citation type="submission" date="2019-10" db="EMBL/GenBank/DDBJ databases">
        <authorList>
            <person name="Karimi E."/>
        </authorList>
    </citation>
    <scope>NUCLEOTIDE SEQUENCE [LARGE SCALE GENOMIC DNA]</scope>
    <source>
        <strain evidence="2">Sphingobacterium sp. 8BC</strain>
    </source>
</reference>
<gene>
    <name evidence="1" type="ORF">NCTC11343_02976</name>
    <name evidence="2" type="ORF">SPHINGO8BC_150474</name>
</gene>
<name>A0A2X2J5G0_SPHMU</name>
<organism evidence="1 3">
    <name type="scientific">Sphingobacterium multivorum</name>
    <dbReference type="NCBI Taxonomy" id="28454"/>
    <lineage>
        <taxon>Bacteria</taxon>
        <taxon>Pseudomonadati</taxon>
        <taxon>Bacteroidota</taxon>
        <taxon>Sphingobacteriia</taxon>
        <taxon>Sphingobacteriales</taxon>
        <taxon>Sphingobacteriaceae</taxon>
        <taxon>Sphingobacterium</taxon>
    </lineage>
</organism>
<dbReference type="Proteomes" id="UP000251241">
    <property type="component" value="Unassembled WGS sequence"/>
</dbReference>
<accession>A0A654ALM0</accession>
<evidence type="ECO:0000313" key="4">
    <source>
        <dbReference type="Proteomes" id="UP000432350"/>
    </source>
</evidence>
<dbReference type="EMBL" id="UAUU01000009">
    <property type="protein sequence ID" value="SPZ87551.1"/>
    <property type="molecule type" value="Genomic_DNA"/>
</dbReference>
<evidence type="ECO:0008006" key="5">
    <source>
        <dbReference type="Google" id="ProtNLM"/>
    </source>
</evidence>
<sequence length="141" mass="16077">MKNLSILGFITLLACCMLFVVCKSESHLENPYKDKTEKELESLSDEKYSKIIAFASPKACSDATEWEMIEIRTVCGTSYLPYHKSVDKTTLQNMINDNNRLMEIYQPMMAPKINCISYRKPLGVICKEGKADIKYEESASK</sequence>
<dbReference type="AlphaFoldDB" id="A0A2X2J5G0"/>
<dbReference type="Proteomes" id="UP000432350">
    <property type="component" value="Unassembled WGS sequence"/>
</dbReference>
<evidence type="ECO:0000313" key="2">
    <source>
        <dbReference type="EMBL" id="VXC68479.1"/>
    </source>
</evidence>
<dbReference type="PROSITE" id="PS51257">
    <property type="entry name" value="PROKAR_LIPOPROTEIN"/>
    <property type="match status" value="1"/>
</dbReference>
<dbReference type="RefSeq" id="WP_070561326.1">
    <property type="nucleotide sequence ID" value="NZ_CP068086.1"/>
</dbReference>
<evidence type="ECO:0000313" key="3">
    <source>
        <dbReference type="Proteomes" id="UP000251241"/>
    </source>
</evidence>
<evidence type="ECO:0000313" key="1">
    <source>
        <dbReference type="EMBL" id="SPZ87551.1"/>
    </source>
</evidence>
<proteinExistence type="predicted"/>